<organism evidence="1 2">
    <name type="scientific">Fusarium gaditjirri</name>
    <dbReference type="NCBI Taxonomy" id="282569"/>
    <lineage>
        <taxon>Eukaryota</taxon>
        <taxon>Fungi</taxon>
        <taxon>Dikarya</taxon>
        <taxon>Ascomycota</taxon>
        <taxon>Pezizomycotina</taxon>
        <taxon>Sordariomycetes</taxon>
        <taxon>Hypocreomycetidae</taxon>
        <taxon>Hypocreales</taxon>
        <taxon>Nectriaceae</taxon>
        <taxon>Fusarium</taxon>
        <taxon>Fusarium nisikadoi species complex</taxon>
    </lineage>
</organism>
<name>A0A8H4SR84_9HYPO</name>
<sequence length="198" mass="22073">MPPSAPCKEVIIAEIKKFPTQLALQKPAIQDNEVSVILASVEPGVIEAVGVSLFVYPYERYKKKLIAVGFENFAEVASVAFTANTFNSKVDFQATFPNSEVLEWKPPNDKAARSFVADSIRNSFAHGQSALIDVGGGLQMVDIWNSQNGEYPARNFHIRMLPQEFWQLAQQCMRAFISNAVDHQTLVPFETLLLQVQL</sequence>
<proteinExistence type="predicted"/>
<evidence type="ECO:0000313" key="1">
    <source>
        <dbReference type="EMBL" id="KAF4944205.1"/>
    </source>
</evidence>
<accession>A0A8H4SR84</accession>
<keyword evidence="2" id="KW-1185">Reference proteome</keyword>
<reference evidence="1" key="1">
    <citation type="journal article" date="2020" name="BMC Genomics">
        <title>Correction to: Identification and distribution of gene clusters required for synthesis of sphingolipid metabolism inhibitors in diverse species of the filamentous fungus Fusarium.</title>
        <authorList>
            <person name="Kim H.S."/>
            <person name="Lohmar J.M."/>
            <person name="Busman M."/>
            <person name="Brown D.W."/>
            <person name="Naumann T.A."/>
            <person name="Divon H.H."/>
            <person name="Lysoe E."/>
            <person name="Uhlig S."/>
            <person name="Proctor R.H."/>
        </authorList>
    </citation>
    <scope>NUCLEOTIDE SEQUENCE</scope>
    <source>
        <strain evidence="1">NRRL 45417</strain>
    </source>
</reference>
<dbReference type="OrthoDB" id="5324242at2759"/>
<comment type="caution">
    <text evidence="1">The sequence shown here is derived from an EMBL/GenBank/DDBJ whole genome shotgun (WGS) entry which is preliminary data.</text>
</comment>
<protein>
    <submittedName>
        <fullName evidence="1">Uncharacterized protein</fullName>
    </submittedName>
</protein>
<dbReference type="EMBL" id="JABFAI010000453">
    <property type="protein sequence ID" value="KAF4944205.1"/>
    <property type="molecule type" value="Genomic_DNA"/>
</dbReference>
<dbReference type="AlphaFoldDB" id="A0A8H4SR84"/>
<reference evidence="1" key="2">
    <citation type="submission" date="2020-05" db="EMBL/GenBank/DDBJ databases">
        <authorList>
            <person name="Kim H.-S."/>
            <person name="Proctor R.H."/>
            <person name="Brown D.W."/>
        </authorList>
    </citation>
    <scope>NUCLEOTIDE SEQUENCE</scope>
    <source>
        <strain evidence="1">NRRL 45417</strain>
    </source>
</reference>
<dbReference type="Proteomes" id="UP000604273">
    <property type="component" value="Unassembled WGS sequence"/>
</dbReference>
<gene>
    <name evidence="1" type="ORF">FGADI_12859</name>
</gene>
<evidence type="ECO:0000313" key="2">
    <source>
        <dbReference type="Proteomes" id="UP000604273"/>
    </source>
</evidence>